<accession>A0A6A4MBT7</accession>
<comment type="caution">
    <text evidence="1">The sequence shown here is derived from an EMBL/GenBank/DDBJ whole genome shotgun (WGS) entry which is preliminary data.</text>
</comment>
<evidence type="ECO:0000313" key="2">
    <source>
        <dbReference type="Proteomes" id="UP000428333"/>
    </source>
</evidence>
<dbReference type="InterPro" id="IPR011322">
    <property type="entry name" value="N-reg_PII-like_a/b"/>
</dbReference>
<dbReference type="AlphaFoldDB" id="A0A6A4MBT7"/>
<dbReference type="Pfam" id="PF00543">
    <property type="entry name" value="P-II"/>
    <property type="match status" value="1"/>
</dbReference>
<dbReference type="InterPro" id="IPR015867">
    <property type="entry name" value="N-reg_PII/ATP_PRibTrfase_C"/>
</dbReference>
<dbReference type="PROSITE" id="PS00638">
    <property type="entry name" value="PII_GLNB_CTER"/>
    <property type="match status" value="1"/>
</dbReference>
<dbReference type="EMBL" id="QEFC01000544">
    <property type="protein sequence ID" value="KAE9464117.1"/>
    <property type="molecule type" value="Genomic_DNA"/>
</dbReference>
<dbReference type="PANTHER" id="PTHR30115">
    <property type="entry name" value="NITROGEN REGULATORY PROTEIN P-II"/>
    <property type="match status" value="1"/>
</dbReference>
<dbReference type="GO" id="GO:0005829">
    <property type="term" value="C:cytosol"/>
    <property type="evidence" value="ECO:0007669"/>
    <property type="project" value="TreeGrafter"/>
</dbReference>
<dbReference type="InterPro" id="IPR017918">
    <property type="entry name" value="N-reg_PII_CS"/>
</dbReference>
<dbReference type="Proteomes" id="UP000428333">
    <property type="component" value="Linkage Group LG03"/>
</dbReference>
<dbReference type="PANTHER" id="PTHR30115:SF11">
    <property type="entry name" value="NITROGEN REGULATORY PROTEIN P-II HOMOLOG"/>
    <property type="match status" value="1"/>
</dbReference>
<organism evidence="1 2">
    <name type="scientific">Rhododendron williamsianum</name>
    <dbReference type="NCBI Taxonomy" id="262921"/>
    <lineage>
        <taxon>Eukaryota</taxon>
        <taxon>Viridiplantae</taxon>
        <taxon>Streptophyta</taxon>
        <taxon>Embryophyta</taxon>
        <taxon>Tracheophyta</taxon>
        <taxon>Spermatophyta</taxon>
        <taxon>Magnoliopsida</taxon>
        <taxon>eudicotyledons</taxon>
        <taxon>Gunneridae</taxon>
        <taxon>Pentapetalae</taxon>
        <taxon>asterids</taxon>
        <taxon>Ericales</taxon>
        <taxon>Ericaceae</taxon>
        <taxon>Ericoideae</taxon>
        <taxon>Rhodoreae</taxon>
        <taxon>Rhododendron</taxon>
    </lineage>
</organism>
<dbReference type="GO" id="GO:0030234">
    <property type="term" value="F:enzyme regulator activity"/>
    <property type="evidence" value="ECO:0007669"/>
    <property type="project" value="InterPro"/>
</dbReference>
<proteinExistence type="predicted"/>
<evidence type="ECO:0008006" key="3">
    <source>
        <dbReference type="Google" id="ProtNLM"/>
    </source>
</evidence>
<feature type="non-terminal residue" evidence="1">
    <location>
        <position position="1"/>
    </location>
</feature>
<name>A0A6A4MBT7_9ERIC</name>
<dbReference type="GO" id="GO:0009534">
    <property type="term" value="C:chloroplast thylakoid"/>
    <property type="evidence" value="ECO:0007669"/>
    <property type="project" value="TreeGrafter"/>
</dbReference>
<dbReference type="InterPro" id="IPR002187">
    <property type="entry name" value="N-reg_PII"/>
</dbReference>
<dbReference type="PROSITE" id="PS51343">
    <property type="entry name" value="PII_GLNB_DOM"/>
    <property type="match status" value="1"/>
</dbReference>
<reference evidence="1 2" key="1">
    <citation type="journal article" date="2019" name="Genome Biol. Evol.">
        <title>The Rhododendron genome and chromosomal organization provide insight into shared whole-genome duplications across the heath family (Ericaceae).</title>
        <authorList>
            <person name="Soza V.L."/>
            <person name="Lindsley D."/>
            <person name="Waalkes A."/>
            <person name="Ramage E."/>
            <person name="Patwardhan R.P."/>
            <person name="Burton J.N."/>
            <person name="Adey A."/>
            <person name="Kumar A."/>
            <person name="Qiu R."/>
            <person name="Shendure J."/>
            <person name="Hall B."/>
        </authorList>
    </citation>
    <scope>NUCLEOTIDE SEQUENCE [LARGE SCALE GENOMIC DNA]</scope>
    <source>
        <strain evidence="1">RSF 1966-606</strain>
    </source>
</reference>
<protein>
    <recommendedName>
        <fullName evidence="3">Nitrogen regulatory protein P-II</fullName>
    </recommendedName>
</protein>
<dbReference type="OrthoDB" id="2016645at2759"/>
<dbReference type="SUPFAM" id="SSF54913">
    <property type="entry name" value="GlnB-like"/>
    <property type="match status" value="1"/>
</dbReference>
<gene>
    <name evidence="1" type="ORF">C3L33_03953</name>
</gene>
<evidence type="ECO:0000313" key="1">
    <source>
        <dbReference type="EMBL" id="KAE9464117.1"/>
    </source>
</evidence>
<keyword evidence="2" id="KW-1185">Reference proteome</keyword>
<dbReference type="SMART" id="SM00938">
    <property type="entry name" value="P-II"/>
    <property type="match status" value="1"/>
</dbReference>
<dbReference type="GO" id="GO:0005524">
    <property type="term" value="F:ATP binding"/>
    <property type="evidence" value="ECO:0007669"/>
    <property type="project" value="TreeGrafter"/>
</dbReference>
<dbReference type="GO" id="GO:0006808">
    <property type="term" value="P:regulation of nitrogen utilization"/>
    <property type="evidence" value="ECO:0007669"/>
    <property type="project" value="InterPro"/>
</dbReference>
<dbReference type="Gene3D" id="3.30.70.120">
    <property type="match status" value="1"/>
</dbReference>
<sequence>MASSYSSILKPGGGTLNRLYSQLKGFQLVGGSTSIPPSTCPKLIRQYSQSLSLLNLTLKPTRNASLLPIIKAQGSPDYFPDANFYKVEAILRPLGSPRHHGLLVEPGALAQGEAPHPCEAQGLMIKAPLIWRVSISGSQLLIPHESMDEVIPTIDLEKVTEALASHSSSALQELCLILRGIIEGKGKHDLEHLNDASIHFTKVIEVYVDSYLSICTKGKWDYGRQNKALLKMGIRGVTVSDVRGFGAQGGLTERQAGSEFSEDKFLAKVKLEIVVSKEQVEAVIDKIIEVTRTGEIGDGKIFLVPVSDVIRVRTGERGEKAERMAGGRADIKTKCFEDEGEEGSDDGMDVGVEMRKEVLHARQVAGAAEFEDERKVEGE</sequence>